<organism evidence="3 4">
    <name type="scientific">Micromonas commoda (strain RCC299 / NOUM17 / CCMP2709)</name>
    <name type="common">Picoplanktonic green alga</name>
    <dbReference type="NCBI Taxonomy" id="296587"/>
    <lineage>
        <taxon>Eukaryota</taxon>
        <taxon>Viridiplantae</taxon>
        <taxon>Chlorophyta</taxon>
        <taxon>Mamiellophyceae</taxon>
        <taxon>Mamiellales</taxon>
        <taxon>Mamiellaceae</taxon>
        <taxon>Micromonas</taxon>
    </lineage>
</organism>
<dbReference type="PROSITE" id="PS50404">
    <property type="entry name" value="GST_NTER"/>
    <property type="match status" value="1"/>
</dbReference>
<dbReference type="SUPFAM" id="SSF47616">
    <property type="entry name" value="GST C-terminal domain-like"/>
    <property type="match status" value="1"/>
</dbReference>
<protein>
    <recommendedName>
        <fullName evidence="2">GST N-terminal domain-containing protein</fullName>
    </recommendedName>
</protein>
<feature type="domain" description="GST N-terminal" evidence="2">
    <location>
        <begin position="31"/>
        <end position="109"/>
    </location>
</feature>
<dbReference type="eggNOG" id="KOG0867">
    <property type="taxonomic scope" value="Eukaryota"/>
</dbReference>
<dbReference type="RefSeq" id="XP_002504008.1">
    <property type="nucleotide sequence ID" value="XM_002503962.1"/>
</dbReference>
<dbReference type="KEGG" id="mis:MICPUN_60199"/>
<dbReference type="GeneID" id="8245298"/>
<dbReference type="InterPro" id="IPR004046">
    <property type="entry name" value="GST_C"/>
</dbReference>
<dbReference type="Pfam" id="PF02798">
    <property type="entry name" value="GST_N"/>
    <property type="match status" value="1"/>
</dbReference>
<dbReference type="InParanoid" id="C1EAU5"/>
<gene>
    <name evidence="3" type="ORF">MICPUN_60199</name>
</gene>
<dbReference type="InterPro" id="IPR004045">
    <property type="entry name" value="Glutathione_S-Trfase_N"/>
</dbReference>
<dbReference type="InterPro" id="IPR036282">
    <property type="entry name" value="Glutathione-S-Trfase_C_sf"/>
</dbReference>
<dbReference type="GO" id="GO:0004364">
    <property type="term" value="F:glutathione transferase activity"/>
    <property type="evidence" value="ECO:0007669"/>
    <property type="project" value="TreeGrafter"/>
</dbReference>
<dbReference type="PANTHER" id="PTHR43969">
    <property type="entry name" value="GLUTATHIONE S TRANSFERASE D10, ISOFORM A-RELATED"/>
    <property type="match status" value="1"/>
</dbReference>
<evidence type="ECO:0000313" key="4">
    <source>
        <dbReference type="Proteomes" id="UP000002009"/>
    </source>
</evidence>
<evidence type="ECO:0000259" key="2">
    <source>
        <dbReference type="PROSITE" id="PS50404"/>
    </source>
</evidence>
<dbReference type="PANTHER" id="PTHR43969:SF9">
    <property type="entry name" value="GLUTATHIONE S TRANSFERASE D10, ISOFORM A-RELATED"/>
    <property type="match status" value="1"/>
</dbReference>
<name>C1EAU5_MICCC</name>
<dbReference type="EMBL" id="CP001328">
    <property type="protein sequence ID" value="ACO65266.1"/>
    <property type="molecule type" value="Genomic_DNA"/>
</dbReference>
<evidence type="ECO:0000256" key="1">
    <source>
        <dbReference type="RuleBase" id="RU003494"/>
    </source>
</evidence>
<dbReference type="Gene3D" id="3.40.30.10">
    <property type="entry name" value="Glutaredoxin"/>
    <property type="match status" value="1"/>
</dbReference>
<dbReference type="Pfam" id="PF00043">
    <property type="entry name" value="GST_C"/>
    <property type="match status" value="1"/>
</dbReference>
<dbReference type="SFLD" id="SFLDG00358">
    <property type="entry name" value="Main_(cytGST)"/>
    <property type="match status" value="1"/>
</dbReference>
<sequence>MSSHFLTTSRHKNVFRLPSISTLPTHALTMSSVTFHALPPSANSSCTRCVLKCGGIDFEEVNAYGQTRTPEYLAKFPTNLAPAIEHDGACVSETNAIARYLCGAFPDKAGKFYPGDAKSKAKVDMVTEYTGITLYNYLAKATYPTIGFPLYAGDVAATEALKDHVAGSQEAAAAELLNLINDKYVNNWLKDSTFLCGDEPTIADFRFAPIMYFARVAVVLPERIVKYLDDMETKVPGFKEATEGPRGFTADKVKA</sequence>
<reference evidence="3 4" key="1">
    <citation type="journal article" date="2009" name="Science">
        <title>Green evolution and dynamic adaptations revealed by genomes of the marine picoeukaryotes Micromonas.</title>
        <authorList>
            <person name="Worden A.Z."/>
            <person name="Lee J.H."/>
            <person name="Mock T."/>
            <person name="Rouze P."/>
            <person name="Simmons M.P."/>
            <person name="Aerts A.L."/>
            <person name="Allen A.E."/>
            <person name="Cuvelier M.L."/>
            <person name="Derelle E."/>
            <person name="Everett M.V."/>
            <person name="Foulon E."/>
            <person name="Grimwood J."/>
            <person name="Gundlach H."/>
            <person name="Henrissat B."/>
            <person name="Napoli C."/>
            <person name="McDonald S.M."/>
            <person name="Parker M.S."/>
            <person name="Rombauts S."/>
            <person name="Salamov A."/>
            <person name="Von Dassow P."/>
            <person name="Badger J.H."/>
            <person name="Coutinho P.M."/>
            <person name="Demir E."/>
            <person name="Dubchak I."/>
            <person name="Gentemann C."/>
            <person name="Eikrem W."/>
            <person name="Gready J.E."/>
            <person name="John U."/>
            <person name="Lanier W."/>
            <person name="Lindquist E.A."/>
            <person name="Lucas S."/>
            <person name="Mayer K.F."/>
            <person name="Moreau H."/>
            <person name="Not F."/>
            <person name="Otillar R."/>
            <person name="Panaud O."/>
            <person name="Pangilinan J."/>
            <person name="Paulsen I."/>
            <person name="Piegu B."/>
            <person name="Poliakov A."/>
            <person name="Robbens S."/>
            <person name="Schmutz J."/>
            <person name="Toulza E."/>
            <person name="Wyss T."/>
            <person name="Zelensky A."/>
            <person name="Zhou K."/>
            <person name="Armbrust E.V."/>
            <person name="Bhattacharya D."/>
            <person name="Goodenough U.W."/>
            <person name="Van de Peer Y."/>
            <person name="Grigoriev I.V."/>
        </authorList>
    </citation>
    <scope>NUCLEOTIDE SEQUENCE [LARGE SCALE GENOMIC DNA]</scope>
    <source>
        <strain evidence="4">RCC299 / NOUM17</strain>
    </source>
</reference>
<comment type="similarity">
    <text evidence="1">Belongs to the GST superfamily.</text>
</comment>
<dbReference type="SFLD" id="SFLDS00019">
    <property type="entry name" value="Glutathione_Transferase_(cytos"/>
    <property type="match status" value="1"/>
</dbReference>
<dbReference type="SUPFAM" id="SSF52833">
    <property type="entry name" value="Thioredoxin-like"/>
    <property type="match status" value="1"/>
</dbReference>
<dbReference type="CDD" id="cd00570">
    <property type="entry name" value="GST_N_family"/>
    <property type="match status" value="1"/>
</dbReference>
<keyword evidence="4" id="KW-1185">Reference proteome</keyword>
<dbReference type="AlphaFoldDB" id="C1EAU5"/>
<dbReference type="STRING" id="296587.C1EAU5"/>
<dbReference type="Gene3D" id="1.20.1050.10">
    <property type="match status" value="1"/>
</dbReference>
<dbReference type="GO" id="GO:0006749">
    <property type="term" value="P:glutathione metabolic process"/>
    <property type="evidence" value="ECO:0007669"/>
    <property type="project" value="TreeGrafter"/>
</dbReference>
<dbReference type="InterPro" id="IPR036249">
    <property type="entry name" value="Thioredoxin-like_sf"/>
</dbReference>
<proteinExistence type="inferred from homology"/>
<evidence type="ECO:0000313" key="3">
    <source>
        <dbReference type="EMBL" id="ACO65266.1"/>
    </source>
</evidence>
<dbReference type="Proteomes" id="UP000002009">
    <property type="component" value="Chromosome 7"/>
</dbReference>
<dbReference type="OrthoDB" id="37920at2759"/>
<accession>C1EAU5</accession>
<dbReference type="InterPro" id="IPR040079">
    <property type="entry name" value="Glutathione_S-Trfase"/>
</dbReference>